<dbReference type="AlphaFoldDB" id="A0AA37U428"/>
<keyword evidence="1" id="KW-0732">Signal</keyword>
<evidence type="ECO:0000313" key="3">
    <source>
        <dbReference type="Proteomes" id="UP001157355"/>
    </source>
</evidence>
<accession>A0AA37U428</accession>
<dbReference type="RefSeq" id="WP_284326300.1">
    <property type="nucleotide sequence ID" value="NZ_BSPP01000011.1"/>
</dbReference>
<dbReference type="EMBL" id="BSPP01000011">
    <property type="protein sequence ID" value="GLS88126.1"/>
    <property type="molecule type" value="Genomic_DNA"/>
</dbReference>
<protein>
    <recommendedName>
        <fullName evidence="4">Lipoprotein</fullName>
    </recommendedName>
</protein>
<feature type="chain" id="PRO_5041243803" description="Lipoprotein" evidence="1">
    <location>
        <begin position="22"/>
        <end position="104"/>
    </location>
</feature>
<feature type="signal peptide" evidence="1">
    <location>
        <begin position="1"/>
        <end position="21"/>
    </location>
</feature>
<keyword evidence="3" id="KW-1185">Reference proteome</keyword>
<reference evidence="2 3" key="1">
    <citation type="journal article" date="2014" name="Int. J. Syst. Evol. Microbiol.">
        <title>Complete genome sequence of Corynebacterium casei LMG S-19264T (=DSM 44701T), isolated from a smear-ripened cheese.</title>
        <authorList>
            <consortium name="US DOE Joint Genome Institute (JGI-PGF)"/>
            <person name="Walter F."/>
            <person name="Albersmeier A."/>
            <person name="Kalinowski J."/>
            <person name="Ruckert C."/>
        </authorList>
    </citation>
    <scope>NUCLEOTIDE SEQUENCE [LARGE SCALE GENOMIC DNA]</scope>
    <source>
        <strain evidence="2 3">NBRC 111766</strain>
    </source>
</reference>
<evidence type="ECO:0000256" key="1">
    <source>
        <dbReference type="SAM" id="SignalP"/>
    </source>
</evidence>
<comment type="caution">
    <text evidence="2">The sequence shown here is derived from an EMBL/GenBank/DDBJ whole genome shotgun (WGS) entry which is preliminary data.</text>
</comment>
<evidence type="ECO:0000313" key="2">
    <source>
        <dbReference type="EMBL" id="GLS88126.1"/>
    </source>
</evidence>
<evidence type="ECO:0008006" key="4">
    <source>
        <dbReference type="Google" id="ProtNLM"/>
    </source>
</evidence>
<gene>
    <name evidence="2" type="ORF">GCM10010873_31000</name>
</gene>
<organism evidence="2 3">
    <name type="scientific">Cypionkella aquatica</name>
    <dbReference type="NCBI Taxonomy" id="1756042"/>
    <lineage>
        <taxon>Bacteria</taxon>
        <taxon>Pseudomonadati</taxon>
        <taxon>Pseudomonadota</taxon>
        <taxon>Alphaproteobacteria</taxon>
        <taxon>Rhodobacterales</taxon>
        <taxon>Paracoccaceae</taxon>
        <taxon>Cypionkella</taxon>
    </lineage>
</organism>
<sequence>MRVWAALMIMALAACDPQVLADKAMRRTAESVVRPVLARELPGSVAEAATQCVLDAADPEETRALARDVGVEAGTLTVQNIRNLATRPVASDCFARNGVPPLKG</sequence>
<dbReference type="Proteomes" id="UP001157355">
    <property type="component" value="Unassembled WGS sequence"/>
</dbReference>
<dbReference type="PROSITE" id="PS51257">
    <property type="entry name" value="PROKAR_LIPOPROTEIN"/>
    <property type="match status" value="1"/>
</dbReference>
<proteinExistence type="predicted"/>
<name>A0AA37U428_9RHOB</name>